<protein>
    <submittedName>
        <fullName evidence="2">Uncharacterized protein</fullName>
    </submittedName>
</protein>
<evidence type="ECO:0000313" key="2">
    <source>
        <dbReference type="RefSeq" id="XP_033464119.1"/>
    </source>
</evidence>
<evidence type="ECO:0000313" key="1">
    <source>
        <dbReference type="Proteomes" id="UP000504637"/>
    </source>
</evidence>
<name>A0A6J3MGU0_9PEZI</name>
<dbReference type="Proteomes" id="UP000504637">
    <property type="component" value="Unplaced"/>
</dbReference>
<reference evidence="2" key="2">
    <citation type="submission" date="2020-04" db="EMBL/GenBank/DDBJ databases">
        <authorList>
            <consortium name="NCBI Genome Project"/>
        </authorList>
    </citation>
    <scope>NUCLEOTIDE SEQUENCE</scope>
    <source>
        <strain evidence="2">CBS 342.82</strain>
    </source>
</reference>
<organism evidence="2">
    <name type="scientific">Dissoconium aciculare CBS 342.82</name>
    <dbReference type="NCBI Taxonomy" id="1314786"/>
    <lineage>
        <taxon>Eukaryota</taxon>
        <taxon>Fungi</taxon>
        <taxon>Dikarya</taxon>
        <taxon>Ascomycota</taxon>
        <taxon>Pezizomycotina</taxon>
        <taxon>Dothideomycetes</taxon>
        <taxon>Dothideomycetidae</taxon>
        <taxon>Mycosphaerellales</taxon>
        <taxon>Dissoconiaceae</taxon>
        <taxon>Dissoconium</taxon>
    </lineage>
</organism>
<sequence length="273" mass="29942">MVAVRTYIPYSFAQVAGLCIENDTFVQVHVKHCETRHFKIQASILSHVSSKQHAIAGILSFPPEASSSDVPAVLDLTAFETSTAIIFLFWLVNRRLPRFSTECALQAQPKSQSRITKNGQKPNRIACFTQRDKEELYRVGMIEAWRLGAALGSATFMNDVLTLVAMLLERDEALAHRSHDPEYSATIVWARRAYDAMQGSPAQRRELQGFAVDVAAKRVFDVGASGLMLSPAERRALSGNAGFAADVFGSLGGQIGTSGVGIGEFVREYMVQT</sequence>
<keyword evidence="1" id="KW-1185">Reference proteome</keyword>
<reference evidence="2" key="3">
    <citation type="submission" date="2025-08" db="UniProtKB">
        <authorList>
            <consortium name="RefSeq"/>
        </authorList>
    </citation>
    <scope>IDENTIFICATION</scope>
    <source>
        <strain evidence="2">CBS 342.82</strain>
    </source>
</reference>
<dbReference type="GeneID" id="54364705"/>
<proteinExistence type="predicted"/>
<accession>A0A6J3MGU0</accession>
<gene>
    <name evidence="2" type="ORF">K489DRAFT_397423</name>
</gene>
<dbReference type="RefSeq" id="XP_033464119.1">
    <property type="nucleotide sequence ID" value="XM_033606905.1"/>
</dbReference>
<reference evidence="2" key="1">
    <citation type="submission" date="2020-01" db="EMBL/GenBank/DDBJ databases">
        <authorList>
            <consortium name="DOE Joint Genome Institute"/>
            <person name="Haridas S."/>
            <person name="Albert R."/>
            <person name="Binder M."/>
            <person name="Bloem J."/>
            <person name="Labutti K."/>
            <person name="Salamov A."/>
            <person name="Andreopoulos B."/>
            <person name="Baker S.E."/>
            <person name="Barry K."/>
            <person name="Bills G."/>
            <person name="Bluhm B.H."/>
            <person name="Cannon C."/>
            <person name="Castanera R."/>
            <person name="Culley D.E."/>
            <person name="Daum C."/>
            <person name="Ezra D."/>
            <person name="Gonzalez J.B."/>
            <person name="Henrissat B."/>
            <person name="Kuo A."/>
            <person name="Liang C."/>
            <person name="Lipzen A."/>
            <person name="Lutzoni F."/>
            <person name="Magnuson J."/>
            <person name="Mondo S."/>
            <person name="Nolan M."/>
            <person name="Ohm R."/>
            <person name="Pangilinan J."/>
            <person name="Park H.-J."/>
            <person name="Ramirez L."/>
            <person name="Alfaro M."/>
            <person name="Sun H."/>
            <person name="Tritt A."/>
            <person name="Yoshinaga Y."/>
            <person name="Zwiers L.-H."/>
            <person name="Turgeon B.G."/>
            <person name="Goodwin S.B."/>
            <person name="Spatafora J.W."/>
            <person name="Crous P.W."/>
            <person name="Grigoriev I.V."/>
        </authorList>
    </citation>
    <scope>NUCLEOTIDE SEQUENCE</scope>
    <source>
        <strain evidence="2">CBS 342.82</strain>
    </source>
</reference>
<dbReference type="AlphaFoldDB" id="A0A6J3MGU0"/>